<dbReference type="SUPFAM" id="SSF47699">
    <property type="entry name" value="Bifunctional inhibitor/lipid-transfer protein/seed storage 2S albumin"/>
    <property type="match status" value="1"/>
</dbReference>
<dbReference type="InterPro" id="IPR036312">
    <property type="entry name" value="Bifun_inhib/LTP/seed_sf"/>
</dbReference>
<evidence type="ECO:0000313" key="4">
    <source>
        <dbReference type="Proteomes" id="UP001642360"/>
    </source>
</evidence>
<dbReference type="EMBL" id="CAUOFW020002092">
    <property type="protein sequence ID" value="CAK9151048.1"/>
    <property type="molecule type" value="Genomic_DNA"/>
</dbReference>
<comment type="caution">
    <text evidence="3">The sequence shown here is derived from an EMBL/GenBank/DDBJ whole genome shotgun (WGS) entry which is preliminary data.</text>
</comment>
<evidence type="ECO:0000256" key="2">
    <source>
        <dbReference type="SAM" id="SignalP"/>
    </source>
</evidence>
<name>A0ABC8S7N0_9AQUA</name>
<protein>
    <recommendedName>
        <fullName evidence="5">Bifunctional inhibitor/plant lipid transfer protein/seed storage helical domain-containing protein</fullName>
    </recommendedName>
</protein>
<gene>
    <name evidence="3" type="ORF">ILEXP_LOCUS19207</name>
</gene>
<proteinExistence type="predicted"/>
<dbReference type="Proteomes" id="UP001642360">
    <property type="component" value="Unassembled WGS sequence"/>
</dbReference>
<feature type="compositionally biased region" description="Pro residues" evidence="1">
    <location>
        <begin position="60"/>
        <end position="70"/>
    </location>
</feature>
<accession>A0ABC8S7N0</accession>
<sequence>MDRVNIFKLAFFMAFLVLNLKTECQRVQLPPIAPRPLCISQFALVNHACAALPFNTGAPPSRPSPPPSSFSPPEHEHRHRHAHGHRHHGHRETTIEQNCCQWLKDVDNECVCDLLLHLPPFLSRPIHQYTVMVDDSCNGSIPHRGKDSYHQFAVD</sequence>
<dbReference type="PANTHER" id="PTHR34377">
    <property type="entry name" value="TETRATRICOPEPTIDE REPEAT (TPR)-LIKE SUPERFAMILY PROTEIN"/>
    <property type="match status" value="1"/>
</dbReference>
<evidence type="ECO:0000256" key="1">
    <source>
        <dbReference type="SAM" id="MobiDB-lite"/>
    </source>
</evidence>
<feature type="compositionally biased region" description="Basic residues" evidence="1">
    <location>
        <begin position="77"/>
        <end position="90"/>
    </location>
</feature>
<reference evidence="3 4" key="1">
    <citation type="submission" date="2024-02" db="EMBL/GenBank/DDBJ databases">
        <authorList>
            <person name="Vignale AGUSTIN F."/>
            <person name="Sosa J E."/>
            <person name="Modenutti C."/>
        </authorList>
    </citation>
    <scope>NUCLEOTIDE SEQUENCE [LARGE SCALE GENOMIC DNA]</scope>
</reference>
<keyword evidence="2" id="KW-0732">Signal</keyword>
<keyword evidence="4" id="KW-1185">Reference proteome</keyword>
<organism evidence="3 4">
    <name type="scientific">Ilex paraguariensis</name>
    <name type="common">yerba mate</name>
    <dbReference type="NCBI Taxonomy" id="185542"/>
    <lineage>
        <taxon>Eukaryota</taxon>
        <taxon>Viridiplantae</taxon>
        <taxon>Streptophyta</taxon>
        <taxon>Embryophyta</taxon>
        <taxon>Tracheophyta</taxon>
        <taxon>Spermatophyta</taxon>
        <taxon>Magnoliopsida</taxon>
        <taxon>eudicotyledons</taxon>
        <taxon>Gunneridae</taxon>
        <taxon>Pentapetalae</taxon>
        <taxon>asterids</taxon>
        <taxon>campanulids</taxon>
        <taxon>Aquifoliales</taxon>
        <taxon>Aquifoliaceae</taxon>
        <taxon>Ilex</taxon>
    </lineage>
</organism>
<feature type="signal peptide" evidence="2">
    <location>
        <begin position="1"/>
        <end position="24"/>
    </location>
</feature>
<evidence type="ECO:0008006" key="5">
    <source>
        <dbReference type="Google" id="ProtNLM"/>
    </source>
</evidence>
<dbReference type="PANTHER" id="PTHR34377:SF3">
    <property type="entry name" value="TETRATRICOPEPTIDE REPEAT (TPR)-LIKE SUPERFAMILY PROTEIN"/>
    <property type="match status" value="1"/>
</dbReference>
<feature type="chain" id="PRO_5044768423" description="Bifunctional inhibitor/plant lipid transfer protein/seed storage helical domain-containing protein" evidence="2">
    <location>
        <begin position="25"/>
        <end position="155"/>
    </location>
</feature>
<dbReference type="AlphaFoldDB" id="A0ABC8S7N0"/>
<feature type="region of interest" description="Disordered" evidence="1">
    <location>
        <begin position="56"/>
        <end position="90"/>
    </location>
</feature>
<evidence type="ECO:0000313" key="3">
    <source>
        <dbReference type="EMBL" id="CAK9151048.1"/>
    </source>
</evidence>